<proteinExistence type="predicted"/>
<gene>
    <name evidence="1" type="ORF">GLOINDRAFT_22904</name>
</gene>
<sequence>MIPVLFSFFSINNPVDQAVAFRFHTCYRNRRHANGKWLGVINGLSVVEFYIEENIGEREPRDYIASQTPLSVQQNQRNQSKHAQTITPFSSPERDVVISEGHFLMSKPSCDLGYLRADINVRVTSEIFCDYRIKDRISDTCFDLRR</sequence>
<evidence type="ECO:0000313" key="1">
    <source>
        <dbReference type="EMBL" id="ESA16348.1"/>
    </source>
</evidence>
<reference evidence="1" key="1">
    <citation type="submission" date="2013-07" db="EMBL/GenBank/DDBJ databases">
        <title>The genome of an arbuscular mycorrhizal fungus provides insights into the evolution of the oldest plant symbiosis.</title>
        <authorList>
            <consortium name="DOE Joint Genome Institute"/>
            <person name="Tisserant E."/>
            <person name="Malbreil M."/>
            <person name="Kuo A."/>
            <person name="Kohler A."/>
            <person name="Symeonidi A."/>
            <person name="Balestrini R."/>
            <person name="Charron P."/>
            <person name="Duensing N."/>
            <person name="Frei-dit-Frey N."/>
            <person name="Gianinazzi-Pearson V."/>
            <person name="Gilbert B."/>
            <person name="Handa Y."/>
            <person name="Hijri M."/>
            <person name="Kaul R."/>
            <person name="Kawaguchi M."/>
            <person name="Krajinski F."/>
            <person name="Lammers P."/>
            <person name="Lapierre D."/>
            <person name="Masclaux F.G."/>
            <person name="Murat C."/>
            <person name="Morin E."/>
            <person name="Ndikumana S."/>
            <person name="Pagni M."/>
            <person name="Petitpierre D."/>
            <person name="Requena N."/>
            <person name="Rosikiewicz P."/>
            <person name="Riley R."/>
            <person name="Saito K."/>
            <person name="San Clemente H."/>
            <person name="Shapiro H."/>
            <person name="van Tuinen D."/>
            <person name="Becard G."/>
            <person name="Bonfante P."/>
            <person name="Paszkowski U."/>
            <person name="Shachar-Hill Y."/>
            <person name="Young J.P."/>
            <person name="Sanders I.R."/>
            <person name="Henrissat B."/>
            <person name="Rensing S.A."/>
            <person name="Grigoriev I.V."/>
            <person name="Corradi N."/>
            <person name="Roux C."/>
            <person name="Martin F."/>
        </authorList>
    </citation>
    <scope>NUCLEOTIDE SEQUENCE</scope>
    <source>
        <strain evidence="1">DAOM 197198</strain>
    </source>
</reference>
<accession>U9UCQ5</accession>
<dbReference type="VEuPathDB" id="FungiDB:RhiirFUN_009169"/>
<dbReference type="HOGENOM" id="CLU_1778446_0_0_1"/>
<name>U9UCQ5_RHIID</name>
<dbReference type="EMBL" id="KI281123">
    <property type="protein sequence ID" value="ESA16348.1"/>
    <property type="molecule type" value="Genomic_DNA"/>
</dbReference>
<dbReference type="AlphaFoldDB" id="U9UCQ5"/>
<organism evidence="1">
    <name type="scientific">Rhizophagus irregularis (strain DAOM 181602 / DAOM 197198 / MUCL 43194)</name>
    <name type="common">Arbuscular mycorrhizal fungus</name>
    <name type="synonym">Glomus intraradices</name>
    <dbReference type="NCBI Taxonomy" id="747089"/>
    <lineage>
        <taxon>Eukaryota</taxon>
        <taxon>Fungi</taxon>
        <taxon>Fungi incertae sedis</taxon>
        <taxon>Mucoromycota</taxon>
        <taxon>Glomeromycotina</taxon>
        <taxon>Glomeromycetes</taxon>
        <taxon>Glomerales</taxon>
        <taxon>Glomeraceae</taxon>
        <taxon>Rhizophagus</taxon>
    </lineage>
</organism>
<protein>
    <submittedName>
        <fullName evidence="1">Uncharacterized protein</fullName>
    </submittedName>
</protein>